<dbReference type="Pfam" id="PF09339">
    <property type="entry name" value="HTH_IclR"/>
    <property type="match status" value="1"/>
</dbReference>
<dbReference type="InterPro" id="IPR050707">
    <property type="entry name" value="HTH_MetabolicPath_Reg"/>
</dbReference>
<reference evidence="6 7" key="1">
    <citation type="submission" date="2022-06" db="EMBL/GenBank/DDBJ databases">
        <title>Roseomonas CN29.</title>
        <authorList>
            <person name="Cheng Y."/>
            <person name="He X."/>
        </authorList>
    </citation>
    <scope>NUCLEOTIDE SEQUENCE [LARGE SCALE GENOMIC DNA]</scope>
    <source>
        <strain evidence="6 7">CN29</strain>
    </source>
</reference>
<keyword evidence="7" id="KW-1185">Reference proteome</keyword>
<dbReference type="SMART" id="SM00346">
    <property type="entry name" value="HTH_ICLR"/>
    <property type="match status" value="1"/>
</dbReference>
<dbReference type="Proteomes" id="UP001524642">
    <property type="component" value="Unassembled WGS sequence"/>
</dbReference>
<accession>A0ABT1WY81</accession>
<proteinExistence type="predicted"/>
<dbReference type="InterPro" id="IPR029016">
    <property type="entry name" value="GAF-like_dom_sf"/>
</dbReference>
<gene>
    <name evidence="6" type="ORF">NRP21_01880</name>
</gene>
<dbReference type="PANTHER" id="PTHR30136">
    <property type="entry name" value="HELIX-TURN-HELIX TRANSCRIPTIONAL REGULATOR, ICLR FAMILY"/>
    <property type="match status" value="1"/>
</dbReference>
<dbReference type="Gene3D" id="1.10.10.10">
    <property type="entry name" value="Winged helix-like DNA-binding domain superfamily/Winged helix DNA-binding domain"/>
    <property type="match status" value="1"/>
</dbReference>
<evidence type="ECO:0000256" key="3">
    <source>
        <dbReference type="ARBA" id="ARBA00023163"/>
    </source>
</evidence>
<dbReference type="InterPro" id="IPR036390">
    <property type="entry name" value="WH_DNA-bd_sf"/>
</dbReference>
<name>A0ABT1WY81_9PROT</name>
<evidence type="ECO:0000259" key="5">
    <source>
        <dbReference type="PROSITE" id="PS51078"/>
    </source>
</evidence>
<evidence type="ECO:0000256" key="1">
    <source>
        <dbReference type="ARBA" id="ARBA00023015"/>
    </source>
</evidence>
<evidence type="ECO:0000313" key="6">
    <source>
        <dbReference type="EMBL" id="MCR0980795.1"/>
    </source>
</evidence>
<dbReference type="PANTHER" id="PTHR30136:SF39">
    <property type="entry name" value="TRANSCRIPTIONAL REGULATORY PROTEIN"/>
    <property type="match status" value="1"/>
</dbReference>
<dbReference type="InterPro" id="IPR036388">
    <property type="entry name" value="WH-like_DNA-bd_sf"/>
</dbReference>
<dbReference type="EMBL" id="JANJOU010000001">
    <property type="protein sequence ID" value="MCR0980795.1"/>
    <property type="molecule type" value="Genomic_DNA"/>
</dbReference>
<feature type="domain" description="IclR-ED" evidence="5">
    <location>
        <begin position="69"/>
        <end position="252"/>
    </location>
</feature>
<evidence type="ECO:0000259" key="4">
    <source>
        <dbReference type="PROSITE" id="PS51077"/>
    </source>
</evidence>
<keyword evidence="1" id="KW-0805">Transcription regulation</keyword>
<keyword evidence="3" id="KW-0804">Transcription</keyword>
<organism evidence="6 7">
    <name type="scientific">Roseomonas populi</name>
    <dbReference type="NCBI Taxonomy" id="3121582"/>
    <lineage>
        <taxon>Bacteria</taxon>
        <taxon>Pseudomonadati</taxon>
        <taxon>Pseudomonadota</taxon>
        <taxon>Alphaproteobacteria</taxon>
        <taxon>Acetobacterales</taxon>
        <taxon>Roseomonadaceae</taxon>
        <taxon>Roseomonas</taxon>
    </lineage>
</organism>
<comment type="caution">
    <text evidence="6">The sequence shown here is derived from an EMBL/GenBank/DDBJ whole genome shotgun (WGS) entry which is preliminary data.</text>
</comment>
<evidence type="ECO:0000256" key="2">
    <source>
        <dbReference type="ARBA" id="ARBA00023125"/>
    </source>
</evidence>
<dbReference type="Gene3D" id="3.30.450.40">
    <property type="match status" value="1"/>
</dbReference>
<dbReference type="PROSITE" id="PS51078">
    <property type="entry name" value="ICLR_ED"/>
    <property type="match status" value="1"/>
</dbReference>
<sequence>MRAKDGVGAIEKACRVLKAMSDGRNTRLTEISAHCGLDKATALRVLEILAREGLVVRDLASKRYALGPEVARIARGVGEPVDWSAVVRPSLQRLAGQFEDTALASVVSGLEMVCVDLQVGQYPLRAQFQEVGSRRTLGVGSSGMSVLAAMPLPERSATLRQIERRLSQYPAITPALIEETIGRAEGRGYAVLVDAVVVRMGGIAAVVRAPGGRPIGALSVAALAERILDREAALAAAVMREAAEVEARLAAMAPADFVW</sequence>
<evidence type="ECO:0000313" key="7">
    <source>
        <dbReference type="Proteomes" id="UP001524642"/>
    </source>
</evidence>
<feature type="domain" description="HTH iclR-type" evidence="4">
    <location>
        <begin position="7"/>
        <end position="68"/>
    </location>
</feature>
<dbReference type="InterPro" id="IPR005471">
    <property type="entry name" value="Tscrpt_reg_IclR_N"/>
</dbReference>
<dbReference type="SUPFAM" id="SSF46785">
    <property type="entry name" value="Winged helix' DNA-binding domain"/>
    <property type="match status" value="1"/>
</dbReference>
<dbReference type="Pfam" id="PF01614">
    <property type="entry name" value="IclR_C"/>
    <property type="match status" value="1"/>
</dbReference>
<protein>
    <submittedName>
        <fullName evidence="6">Helix-turn-helix domain-containing protein</fullName>
    </submittedName>
</protein>
<dbReference type="SUPFAM" id="SSF55781">
    <property type="entry name" value="GAF domain-like"/>
    <property type="match status" value="1"/>
</dbReference>
<dbReference type="InterPro" id="IPR014757">
    <property type="entry name" value="Tscrpt_reg_IclR_C"/>
</dbReference>
<dbReference type="PROSITE" id="PS51077">
    <property type="entry name" value="HTH_ICLR"/>
    <property type="match status" value="1"/>
</dbReference>
<keyword evidence="2" id="KW-0238">DNA-binding</keyword>
<dbReference type="RefSeq" id="WP_257714464.1">
    <property type="nucleotide sequence ID" value="NZ_JANJOU010000001.1"/>
</dbReference>